<feature type="region of interest" description="Disordered" evidence="11">
    <location>
        <begin position="528"/>
        <end position="549"/>
    </location>
</feature>
<protein>
    <recommendedName>
        <fullName evidence="9">YEATS domain-containing protein 2</fullName>
    </recommendedName>
</protein>
<dbReference type="GO" id="GO:0005634">
    <property type="term" value="C:nucleus"/>
    <property type="evidence" value="ECO:0007669"/>
    <property type="project" value="UniProtKB-SubCell"/>
</dbReference>
<dbReference type="GO" id="GO:0051726">
    <property type="term" value="P:regulation of cell cycle"/>
    <property type="evidence" value="ECO:0007669"/>
    <property type="project" value="UniProtKB-ARBA"/>
</dbReference>
<evidence type="ECO:0000256" key="3">
    <source>
        <dbReference type="ARBA" id="ARBA00022553"/>
    </source>
</evidence>
<keyword evidence="14" id="KW-1185">Reference proteome</keyword>
<evidence type="ECO:0000256" key="10">
    <source>
        <dbReference type="PROSITE-ProRule" id="PRU00376"/>
    </source>
</evidence>
<evidence type="ECO:0000256" key="9">
    <source>
        <dbReference type="ARBA" id="ARBA00068329"/>
    </source>
</evidence>
<evidence type="ECO:0000259" key="12">
    <source>
        <dbReference type="PROSITE" id="PS51037"/>
    </source>
</evidence>
<dbReference type="GO" id="GO:0006355">
    <property type="term" value="P:regulation of DNA-templated transcription"/>
    <property type="evidence" value="ECO:0007669"/>
    <property type="project" value="InterPro"/>
</dbReference>
<evidence type="ECO:0000256" key="7">
    <source>
        <dbReference type="ARBA" id="ARBA00060245"/>
    </source>
</evidence>
<evidence type="ECO:0000256" key="5">
    <source>
        <dbReference type="ARBA" id="ARBA00023054"/>
    </source>
</evidence>
<comment type="function">
    <text evidence="7">Chromatin reader component of the ATAC complex, a complex with histone acetyltransferase activity on histones H3 and H4. YEATS2 specifically recognizes and binds histone H3 crotonylated at 'Lys-27' (H3K27cr). Crotonylation marks active promoters and enhancers and confers resistance to transcriptional repressors.</text>
</comment>
<keyword evidence="6 10" id="KW-0539">Nucleus</keyword>
<dbReference type="InterPro" id="IPR005033">
    <property type="entry name" value="YEATS"/>
</dbReference>
<name>A0A2T7PRH1_POMCA</name>
<reference evidence="13 14" key="1">
    <citation type="submission" date="2018-04" db="EMBL/GenBank/DDBJ databases">
        <title>The genome of golden apple snail Pomacea canaliculata provides insight into stress tolerance and invasive adaptation.</title>
        <authorList>
            <person name="Liu C."/>
            <person name="Liu B."/>
            <person name="Ren Y."/>
            <person name="Zhang Y."/>
            <person name="Wang H."/>
            <person name="Li S."/>
            <person name="Jiang F."/>
            <person name="Yin L."/>
            <person name="Zhang G."/>
            <person name="Qian W."/>
            <person name="Fan W."/>
        </authorList>
    </citation>
    <scope>NUCLEOTIDE SEQUENCE [LARGE SCALE GENOMIC DNA]</scope>
    <source>
        <strain evidence="13">SZHN2017</strain>
        <tissue evidence="13">Muscle</tissue>
    </source>
</reference>
<dbReference type="AlphaFoldDB" id="A0A2T7PRH1"/>
<dbReference type="InterPro" id="IPR055129">
    <property type="entry name" value="YEATS_dom"/>
</dbReference>
<evidence type="ECO:0000256" key="8">
    <source>
        <dbReference type="ARBA" id="ARBA00065122"/>
    </source>
</evidence>
<dbReference type="FunFam" id="2.60.40.1970:FF:000001">
    <property type="entry name" value="YEATS domain containing 2"/>
    <property type="match status" value="1"/>
</dbReference>
<comment type="subunit">
    <text evidence="8">Component of the ADA2A-containing complex (ATAC), composed of KAT14, KAT2A, TADA2L, TADA3L, ZZ3, MBIP, WDR5, YEATS2, SGF29 and DR1.</text>
</comment>
<dbReference type="CDD" id="cd16907">
    <property type="entry name" value="YEATS_YEATS2_like"/>
    <property type="match status" value="1"/>
</dbReference>
<dbReference type="GO" id="GO:0000123">
    <property type="term" value="C:histone acetyltransferase complex"/>
    <property type="evidence" value="ECO:0007669"/>
    <property type="project" value="UniProtKB-ARBA"/>
</dbReference>
<evidence type="ECO:0000256" key="11">
    <source>
        <dbReference type="SAM" id="MobiDB-lite"/>
    </source>
</evidence>
<keyword evidence="3" id="KW-0597">Phosphoprotein</keyword>
<dbReference type="Pfam" id="PF03366">
    <property type="entry name" value="YEATS"/>
    <property type="match status" value="1"/>
</dbReference>
<evidence type="ECO:0000313" key="14">
    <source>
        <dbReference type="Proteomes" id="UP000245119"/>
    </source>
</evidence>
<evidence type="ECO:0000313" key="13">
    <source>
        <dbReference type="EMBL" id="PVD36023.1"/>
    </source>
</evidence>
<accession>A0A2T7PRH1</accession>
<keyword evidence="2" id="KW-1017">Isopeptide bond</keyword>
<dbReference type="OrthoDB" id="6155374at2759"/>
<comment type="caution">
    <text evidence="13">The sequence shown here is derived from an EMBL/GenBank/DDBJ whole genome shotgun (WGS) entry which is preliminary data.</text>
</comment>
<dbReference type="EMBL" id="PZQS01000002">
    <property type="protein sequence ID" value="PVD36023.1"/>
    <property type="molecule type" value="Genomic_DNA"/>
</dbReference>
<dbReference type="Gene3D" id="2.60.40.1970">
    <property type="entry name" value="YEATS domain"/>
    <property type="match status" value="1"/>
</dbReference>
<proteinExistence type="predicted"/>
<keyword evidence="5" id="KW-0175">Coiled coil</keyword>
<dbReference type="Proteomes" id="UP000245119">
    <property type="component" value="Linkage Group LG2"/>
</dbReference>
<comment type="subcellular location">
    <subcellularLocation>
        <location evidence="1 10">Nucleus</location>
    </subcellularLocation>
</comment>
<sequence length="833" mass="93185">MVGYFDAISRLISFTCHCSPVPSAALLRRIRRYKFSSPNKHLTLHQVLDSLTNNQDFVFMSTPQLSGLENPLDMKVKDAGNDWYGTKMRVEEARKMTGKRSCVDLDPDYEDISEHQAKRQRVLEQDAKEASLKKIESIIWSQFKMETENIESDVVIIDQLLNQARSMMDRLRAVTVASYYSRLQQNPGKTSQTSIFPVNAIHPSVKKYLGKAPVATHVKTETVTSPHKDDKNRLNSASAPGHVPQQASTNLGQSQSETPAFSSESADVNRGSRFTEKKTIVVGNVSKHITDRQREVNDHSTHKWMVYVRGPRDNPSIHSFVSKVWFFLHPSYRPNDRVEISSPPFHLTRRGWGEFPVRVQLHFWDERNKRVDIIHNLKLDRSYTGLQTLGAETVVEIELLREFTGNGYSKLHHSLFSDSCLEETVIKEEKEDDGVEVQTGNTETCADVDASNMRLKDECLLDWVSKEVESDSTSYPCEITSATHKTTEVTIKQEPSELITGSHSNISYKTNDSTKGEHIMINRFKKPEPLPVLGSEKGTVTGRASGDTEAIPAKRNDGIEENDFVGDDASACVTSSNSAPFATLTKLKEANEVKERADSQCSMPRTRRWFSPDHILLPSSSQLSAPGDALVCVSSTSVGDGQLKIKLENEFFDKQSMETEKRILAWKDKKQKVPECRTSLLDLIVHSPGNSGCLGMLANSELQRFVLGLIAPKTKVKIKKAQGEDLSGTEIFPPSEEATFVQQTAAKIGVKFLPTLMQPNVMTHTCEDMIYAAMLEFSSEILSDACAAHVSSDKPLHTLTVPDVYQALVHMPFSALFTNEHLGSQEEISSCNR</sequence>
<evidence type="ECO:0000256" key="2">
    <source>
        <dbReference type="ARBA" id="ARBA00022499"/>
    </source>
</evidence>
<gene>
    <name evidence="13" type="ORF">C0Q70_02993</name>
</gene>
<evidence type="ECO:0000256" key="4">
    <source>
        <dbReference type="ARBA" id="ARBA00022843"/>
    </source>
</evidence>
<dbReference type="PANTHER" id="PTHR23195">
    <property type="entry name" value="YEATS DOMAIN"/>
    <property type="match status" value="1"/>
</dbReference>
<dbReference type="PROSITE" id="PS51037">
    <property type="entry name" value="YEATS"/>
    <property type="match status" value="1"/>
</dbReference>
<feature type="domain" description="YEATS" evidence="12">
    <location>
        <begin position="270"/>
        <end position="419"/>
    </location>
</feature>
<dbReference type="InterPro" id="IPR038704">
    <property type="entry name" value="YEAST_sf"/>
</dbReference>
<dbReference type="STRING" id="400727.A0A2T7PRH1"/>
<evidence type="ECO:0000256" key="6">
    <source>
        <dbReference type="ARBA" id="ARBA00023242"/>
    </source>
</evidence>
<evidence type="ECO:0000256" key="1">
    <source>
        <dbReference type="ARBA" id="ARBA00004123"/>
    </source>
</evidence>
<feature type="region of interest" description="Disordered" evidence="11">
    <location>
        <begin position="219"/>
        <end position="272"/>
    </location>
</feature>
<organism evidence="13 14">
    <name type="scientific">Pomacea canaliculata</name>
    <name type="common">Golden apple snail</name>
    <dbReference type="NCBI Taxonomy" id="400727"/>
    <lineage>
        <taxon>Eukaryota</taxon>
        <taxon>Metazoa</taxon>
        <taxon>Spiralia</taxon>
        <taxon>Lophotrochozoa</taxon>
        <taxon>Mollusca</taxon>
        <taxon>Gastropoda</taxon>
        <taxon>Caenogastropoda</taxon>
        <taxon>Architaenioglossa</taxon>
        <taxon>Ampullarioidea</taxon>
        <taxon>Ampullariidae</taxon>
        <taxon>Pomacea</taxon>
    </lineage>
</organism>
<feature type="compositionally biased region" description="Polar residues" evidence="11">
    <location>
        <begin position="245"/>
        <end position="266"/>
    </location>
</feature>
<keyword evidence="4" id="KW-0832">Ubl conjugation</keyword>